<evidence type="ECO:0000313" key="2">
    <source>
        <dbReference type="EMBL" id="TEB21726.1"/>
    </source>
</evidence>
<organism evidence="2 3">
    <name type="scientific">Coprinellus micaceus</name>
    <name type="common">Glistening ink-cap mushroom</name>
    <name type="synonym">Coprinus micaceus</name>
    <dbReference type="NCBI Taxonomy" id="71717"/>
    <lineage>
        <taxon>Eukaryota</taxon>
        <taxon>Fungi</taxon>
        <taxon>Dikarya</taxon>
        <taxon>Basidiomycota</taxon>
        <taxon>Agaricomycotina</taxon>
        <taxon>Agaricomycetes</taxon>
        <taxon>Agaricomycetidae</taxon>
        <taxon>Agaricales</taxon>
        <taxon>Agaricineae</taxon>
        <taxon>Psathyrellaceae</taxon>
        <taxon>Coprinellus</taxon>
    </lineage>
</organism>
<sequence length="167" mass="17956">MYRSGSEDPGSDAGVCTHQGGSFSTSSSGLGTSSSIVRLTESGVMEDDCYLADDLRDRFSCLRCAPRFLLMVNHCVGGSYSALSLLPNVAREVFFRVGDLVRPGSKVSSAHNYLRPNPTPTPRGDVWAFPLPSRNLWSFAKPGEHDVASSSAEVRLYVESVGVVPPL</sequence>
<evidence type="ECO:0000256" key="1">
    <source>
        <dbReference type="SAM" id="MobiDB-lite"/>
    </source>
</evidence>
<dbReference type="AlphaFoldDB" id="A0A4Y7SIM8"/>
<evidence type="ECO:0000313" key="3">
    <source>
        <dbReference type="Proteomes" id="UP000298030"/>
    </source>
</evidence>
<reference evidence="2 3" key="1">
    <citation type="journal article" date="2019" name="Nat. Ecol. Evol.">
        <title>Megaphylogeny resolves global patterns of mushroom evolution.</title>
        <authorList>
            <person name="Varga T."/>
            <person name="Krizsan K."/>
            <person name="Foldi C."/>
            <person name="Dima B."/>
            <person name="Sanchez-Garcia M."/>
            <person name="Sanchez-Ramirez S."/>
            <person name="Szollosi G.J."/>
            <person name="Szarkandi J.G."/>
            <person name="Papp V."/>
            <person name="Albert L."/>
            <person name="Andreopoulos W."/>
            <person name="Angelini C."/>
            <person name="Antonin V."/>
            <person name="Barry K.W."/>
            <person name="Bougher N.L."/>
            <person name="Buchanan P."/>
            <person name="Buyck B."/>
            <person name="Bense V."/>
            <person name="Catcheside P."/>
            <person name="Chovatia M."/>
            <person name="Cooper J."/>
            <person name="Damon W."/>
            <person name="Desjardin D."/>
            <person name="Finy P."/>
            <person name="Geml J."/>
            <person name="Haridas S."/>
            <person name="Hughes K."/>
            <person name="Justo A."/>
            <person name="Karasinski D."/>
            <person name="Kautmanova I."/>
            <person name="Kiss B."/>
            <person name="Kocsube S."/>
            <person name="Kotiranta H."/>
            <person name="LaButti K.M."/>
            <person name="Lechner B.E."/>
            <person name="Liimatainen K."/>
            <person name="Lipzen A."/>
            <person name="Lukacs Z."/>
            <person name="Mihaltcheva S."/>
            <person name="Morgado L.N."/>
            <person name="Niskanen T."/>
            <person name="Noordeloos M.E."/>
            <person name="Ohm R.A."/>
            <person name="Ortiz-Santana B."/>
            <person name="Ovrebo C."/>
            <person name="Racz N."/>
            <person name="Riley R."/>
            <person name="Savchenko A."/>
            <person name="Shiryaev A."/>
            <person name="Soop K."/>
            <person name="Spirin V."/>
            <person name="Szebenyi C."/>
            <person name="Tomsovsky M."/>
            <person name="Tulloss R.E."/>
            <person name="Uehling J."/>
            <person name="Grigoriev I.V."/>
            <person name="Vagvolgyi C."/>
            <person name="Papp T."/>
            <person name="Martin F.M."/>
            <person name="Miettinen O."/>
            <person name="Hibbett D.S."/>
            <person name="Nagy L.G."/>
        </authorList>
    </citation>
    <scope>NUCLEOTIDE SEQUENCE [LARGE SCALE GENOMIC DNA]</scope>
    <source>
        <strain evidence="2 3">FP101781</strain>
    </source>
</reference>
<accession>A0A4Y7SIM8</accession>
<gene>
    <name evidence="2" type="ORF">FA13DRAFT_1741668</name>
</gene>
<keyword evidence="3" id="KW-1185">Reference proteome</keyword>
<protein>
    <submittedName>
        <fullName evidence="2">Uncharacterized protein</fullName>
    </submittedName>
</protein>
<proteinExistence type="predicted"/>
<feature type="compositionally biased region" description="Low complexity" evidence="1">
    <location>
        <begin position="20"/>
        <end position="32"/>
    </location>
</feature>
<name>A0A4Y7SIM8_COPMI</name>
<feature type="region of interest" description="Disordered" evidence="1">
    <location>
        <begin position="1"/>
        <end position="32"/>
    </location>
</feature>
<dbReference type="EMBL" id="QPFP01000104">
    <property type="protein sequence ID" value="TEB21726.1"/>
    <property type="molecule type" value="Genomic_DNA"/>
</dbReference>
<dbReference type="Proteomes" id="UP000298030">
    <property type="component" value="Unassembled WGS sequence"/>
</dbReference>
<comment type="caution">
    <text evidence="2">The sequence shown here is derived from an EMBL/GenBank/DDBJ whole genome shotgun (WGS) entry which is preliminary data.</text>
</comment>